<dbReference type="InterPro" id="IPR004843">
    <property type="entry name" value="Calcineurin-like_PHP"/>
</dbReference>
<feature type="domain" description="LysM" evidence="2">
    <location>
        <begin position="633"/>
        <end position="677"/>
    </location>
</feature>
<reference evidence="3 4" key="1">
    <citation type="submission" date="2021-06" db="EMBL/GenBank/DDBJ databases">
        <authorList>
            <person name="Sun Q."/>
            <person name="Li D."/>
        </authorList>
    </citation>
    <scope>NUCLEOTIDE SEQUENCE [LARGE SCALE GENOMIC DNA]</scope>
    <source>
        <strain evidence="3 4">MSJ-40</strain>
    </source>
</reference>
<evidence type="ECO:0000256" key="1">
    <source>
        <dbReference type="ARBA" id="ARBA00022729"/>
    </source>
</evidence>
<dbReference type="CDD" id="cd00118">
    <property type="entry name" value="LysM"/>
    <property type="match status" value="1"/>
</dbReference>
<dbReference type="Pfam" id="PF02872">
    <property type="entry name" value="5_nucleotid_C"/>
    <property type="match status" value="1"/>
</dbReference>
<dbReference type="EMBL" id="JAHLPM010000002">
    <property type="protein sequence ID" value="MBU5436924.1"/>
    <property type="molecule type" value="Genomic_DNA"/>
</dbReference>
<dbReference type="RefSeq" id="WP_216516534.1">
    <property type="nucleotide sequence ID" value="NZ_JAHLPM010000002.1"/>
</dbReference>
<dbReference type="InterPro" id="IPR008334">
    <property type="entry name" value="5'-Nucleotdase_C"/>
</dbReference>
<organism evidence="3 4">
    <name type="scientific">Tissierella simiarum</name>
    <dbReference type="NCBI Taxonomy" id="2841534"/>
    <lineage>
        <taxon>Bacteria</taxon>
        <taxon>Bacillati</taxon>
        <taxon>Bacillota</taxon>
        <taxon>Tissierellia</taxon>
        <taxon>Tissierellales</taxon>
        <taxon>Tissierellaceae</taxon>
        <taxon>Tissierella</taxon>
    </lineage>
</organism>
<accession>A0ABS6E2A4</accession>
<dbReference type="SMART" id="SM00257">
    <property type="entry name" value="LysM"/>
    <property type="match status" value="1"/>
</dbReference>
<dbReference type="Proteomes" id="UP000749471">
    <property type="component" value="Unassembled WGS sequence"/>
</dbReference>
<gene>
    <name evidence="3" type="ORF">KQI42_02820</name>
</gene>
<evidence type="ECO:0000313" key="4">
    <source>
        <dbReference type="Proteomes" id="UP000749471"/>
    </source>
</evidence>
<dbReference type="PROSITE" id="PS51782">
    <property type="entry name" value="LYSM"/>
    <property type="match status" value="1"/>
</dbReference>
<dbReference type="InterPro" id="IPR006146">
    <property type="entry name" value="5'-Nucleotdase_CS"/>
</dbReference>
<name>A0ABS6E2A4_9FIRM</name>
<dbReference type="Pfam" id="PF01476">
    <property type="entry name" value="LysM"/>
    <property type="match status" value="1"/>
</dbReference>
<evidence type="ECO:0000313" key="3">
    <source>
        <dbReference type="EMBL" id="MBU5436924.1"/>
    </source>
</evidence>
<protein>
    <submittedName>
        <fullName evidence="3">5'-nucleotidase C-terminal domain-containing protein</fullName>
    </submittedName>
</protein>
<dbReference type="InterPro" id="IPR018392">
    <property type="entry name" value="LysM"/>
</dbReference>
<dbReference type="PANTHER" id="PTHR11575">
    <property type="entry name" value="5'-NUCLEOTIDASE-RELATED"/>
    <property type="match status" value="1"/>
</dbReference>
<comment type="caution">
    <text evidence="3">The sequence shown here is derived from an EMBL/GenBank/DDBJ whole genome shotgun (WGS) entry which is preliminary data.</text>
</comment>
<dbReference type="Pfam" id="PF00149">
    <property type="entry name" value="Metallophos"/>
    <property type="match status" value="1"/>
</dbReference>
<keyword evidence="4" id="KW-1185">Reference proteome</keyword>
<dbReference type="PROSITE" id="PS00786">
    <property type="entry name" value="5_NUCLEOTIDASE_2"/>
    <property type="match status" value="1"/>
</dbReference>
<keyword evidence="1" id="KW-0732">Signal</keyword>
<proteinExistence type="predicted"/>
<evidence type="ECO:0000259" key="2">
    <source>
        <dbReference type="PROSITE" id="PS51782"/>
    </source>
</evidence>
<sequence>MNFKNKKIFSLVLSLMLLVGIFIVPVNNAYASKDTVNITILGTSDVHGNVINWSYEDGKEIEETSLAKIYSLVEKVRKENPNTLLLDNGDTVQGTILTDDLYNVKLEEKHPVIDVMNFMGYDSMTLGNHEFNFGLDLVDKIVKEAEFPILSANIYNKKDNSYFVKPYIIKEVGGVKIGILGLTTPNVPKWDGVKVTDLNFEAMDKAAAKAIKELKEKEKVDIIIATAHAGVNGEYDELGGDSVKKVIENNPEIEAFLVGHDHSTVKETIGNTVVGGPRNEGRQVVRFDLALEKENNKWEVKDRKVDVIDVKEFEASKELVAYAKKYHDTTLKFLEEVIGEVTEDFHPASEVKGIPEAQVRDTAVMDLINEVQLKNSGADVSAAALFKDSSNLKKGAVNFASVFDIYKFPNTLKVVEVNGKELKDYMEWSAAYYNTYKPGDVTISFNPEIRGYKYDMFAGVDYKIDISKPAGERIVDLKFKGEPVKETDKFKLAINDYRYSGLKTEGIISGEPIYDSDPISLRSMIVEHIRNLKTLEPKTDNNWEIIGADLDHPLRDYIIKQVNEGKIQIPTSEDGRTSNVKALNVNEMIDAGLIPEEVLKEHNIKIEKPVEEQVTTEPAVEVKKEVTTEPAVKKYSVKTGDVLWRIAKKFNTTWQRLAELNNLKNPHLIFPNQEILVP</sequence>
<dbReference type="PANTHER" id="PTHR11575:SF6">
    <property type="entry name" value="2',3'-CYCLIC-NUCLEOTIDE 2'-PHOSPHODIESTERASE_3'-NUCLEOTIDASE"/>
    <property type="match status" value="1"/>
</dbReference>
<dbReference type="InterPro" id="IPR006179">
    <property type="entry name" value="5_nucleotidase/apyrase"/>
</dbReference>